<organism evidence="2">
    <name type="scientific">Arundo donax</name>
    <name type="common">Giant reed</name>
    <name type="synonym">Donax arundinaceus</name>
    <dbReference type="NCBI Taxonomy" id="35708"/>
    <lineage>
        <taxon>Eukaryota</taxon>
        <taxon>Viridiplantae</taxon>
        <taxon>Streptophyta</taxon>
        <taxon>Embryophyta</taxon>
        <taxon>Tracheophyta</taxon>
        <taxon>Spermatophyta</taxon>
        <taxon>Magnoliopsida</taxon>
        <taxon>Liliopsida</taxon>
        <taxon>Poales</taxon>
        <taxon>Poaceae</taxon>
        <taxon>PACMAD clade</taxon>
        <taxon>Arundinoideae</taxon>
        <taxon>Arundineae</taxon>
        <taxon>Arundo</taxon>
    </lineage>
</organism>
<feature type="region of interest" description="Disordered" evidence="1">
    <location>
        <begin position="1"/>
        <end position="51"/>
    </location>
</feature>
<sequence>MRSLLLVSGSNSDSGTSPSSLAGEPCSGSEKPGSVTGWLNEGDIMPIGGANGATEDETKFWAGATGITKFAAVGWNA</sequence>
<evidence type="ECO:0000256" key="1">
    <source>
        <dbReference type="SAM" id="MobiDB-lite"/>
    </source>
</evidence>
<dbReference type="EMBL" id="GBRH01174515">
    <property type="protein sequence ID" value="JAE23381.1"/>
    <property type="molecule type" value="Transcribed_RNA"/>
</dbReference>
<accession>A0A0A9GLF3</accession>
<feature type="compositionally biased region" description="Low complexity" evidence="1">
    <location>
        <begin position="8"/>
        <end position="20"/>
    </location>
</feature>
<name>A0A0A9GLF3_ARUDO</name>
<reference evidence="2" key="2">
    <citation type="journal article" date="2015" name="Data Brief">
        <title>Shoot transcriptome of the giant reed, Arundo donax.</title>
        <authorList>
            <person name="Barrero R.A."/>
            <person name="Guerrero F.D."/>
            <person name="Moolhuijzen P."/>
            <person name="Goolsby J.A."/>
            <person name="Tidwell J."/>
            <person name="Bellgard S.E."/>
            <person name="Bellgard M.I."/>
        </authorList>
    </citation>
    <scope>NUCLEOTIDE SEQUENCE</scope>
    <source>
        <tissue evidence="2">Shoot tissue taken approximately 20 cm above the soil surface</tissue>
    </source>
</reference>
<dbReference type="AlphaFoldDB" id="A0A0A9GLF3"/>
<reference evidence="2" key="1">
    <citation type="submission" date="2014-09" db="EMBL/GenBank/DDBJ databases">
        <authorList>
            <person name="Magalhaes I.L.F."/>
            <person name="Oliveira U."/>
            <person name="Santos F.R."/>
            <person name="Vidigal T.H.D.A."/>
            <person name="Brescovit A.D."/>
            <person name="Santos A.J."/>
        </authorList>
    </citation>
    <scope>NUCLEOTIDE SEQUENCE</scope>
    <source>
        <tissue evidence="2">Shoot tissue taken approximately 20 cm above the soil surface</tissue>
    </source>
</reference>
<evidence type="ECO:0000313" key="2">
    <source>
        <dbReference type="EMBL" id="JAE23381.1"/>
    </source>
</evidence>
<proteinExistence type="predicted"/>
<protein>
    <submittedName>
        <fullName evidence="2">Uncharacterized protein</fullName>
    </submittedName>
</protein>